<sequence>MDYGHFLELIIRETDDDDDTGELADESSFSEDDGDDQCAPPVAKTDKNRRFLIPVKTDENEDHEDDLEYDYIDTDDVEDPGKVRAES</sequence>
<keyword evidence="3" id="KW-1185">Reference proteome</keyword>
<evidence type="ECO:0000256" key="1">
    <source>
        <dbReference type="SAM" id="MobiDB-lite"/>
    </source>
</evidence>
<evidence type="ECO:0000313" key="2">
    <source>
        <dbReference type="EnsemblMetazoa" id="CJA41598.1"/>
    </source>
</evidence>
<evidence type="ECO:0000313" key="3">
    <source>
        <dbReference type="Proteomes" id="UP000005237"/>
    </source>
</evidence>
<dbReference type="AlphaFoldDB" id="A0A8R1ES17"/>
<accession>A0A8R1ES17</accession>
<dbReference type="Proteomes" id="UP000005237">
    <property type="component" value="Unassembled WGS sequence"/>
</dbReference>
<reference evidence="3" key="1">
    <citation type="submission" date="2010-08" db="EMBL/GenBank/DDBJ databases">
        <authorList>
            <consortium name="Caenorhabditis japonica Sequencing Consortium"/>
            <person name="Wilson R.K."/>
        </authorList>
    </citation>
    <scope>NUCLEOTIDE SEQUENCE [LARGE SCALE GENOMIC DNA]</scope>
    <source>
        <strain evidence="3">DF5081</strain>
    </source>
</reference>
<reference evidence="2" key="2">
    <citation type="submission" date="2022-06" db="UniProtKB">
        <authorList>
            <consortium name="EnsemblMetazoa"/>
        </authorList>
    </citation>
    <scope>IDENTIFICATION</scope>
    <source>
        <strain evidence="2">DF5081</strain>
    </source>
</reference>
<organism evidence="2 3">
    <name type="scientific">Caenorhabditis japonica</name>
    <dbReference type="NCBI Taxonomy" id="281687"/>
    <lineage>
        <taxon>Eukaryota</taxon>
        <taxon>Metazoa</taxon>
        <taxon>Ecdysozoa</taxon>
        <taxon>Nematoda</taxon>
        <taxon>Chromadorea</taxon>
        <taxon>Rhabditida</taxon>
        <taxon>Rhabditina</taxon>
        <taxon>Rhabditomorpha</taxon>
        <taxon>Rhabditoidea</taxon>
        <taxon>Rhabditidae</taxon>
        <taxon>Peloderinae</taxon>
        <taxon>Caenorhabditis</taxon>
    </lineage>
</organism>
<feature type="compositionally biased region" description="Acidic residues" evidence="1">
    <location>
        <begin position="59"/>
        <end position="78"/>
    </location>
</feature>
<feature type="region of interest" description="Disordered" evidence="1">
    <location>
        <begin position="12"/>
        <end position="87"/>
    </location>
</feature>
<proteinExistence type="predicted"/>
<dbReference type="EnsemblMetazoa" id="CJA41598.1">
    <property type="protein sequence ID" value="CJA41598.1"/>
    <property type="gene ID" value="WBGene00217446"/>
</dbReference>
<protein>
    <submittedName>
        <fullName evidence="2">Uncharacterized protein</fullName>
    </submittedName>
</protein>
<name>A0A8R1ES17_CAEJA</name>
<feature type="compositionally biased region" description="Acidic residues" evidence="1">
    <location>
        <begin position="14"/>
        <end position="36"/>
    </location>
</feature>